<comment type="similarity">
    <text evidence="2">Belongs to the cation diffusion facilitator (CDF) transporter (TC 2.A.4) family. SLC30A subfamily.</text>
</comment>
<keyword evidence="9" id="KW-1185">Reference proteome</keyword>
<comment type="subcellular location">
    <subcellularLocation>
        <location evidence="1">Membrane</location>
        <topology evidence="1">Multi-pass membrane protein</topology>
    </subcellularLocation>
</comment>
<dbReference type="Gene3D" id="3.30.70.1350">
    <property type="entry name" value="Cation efflux protein, cytoplasmic domain"/>
    <property type="match status" value="1"/>
</dbReference>
<protein>
    <recommendedName>
        <fullName evidence="7">Cation efflux protein cytoplasmic domain-containing protein</fullName>
    </recommendedName>
</protein>
<sequence length="136" mass="15064">MVTKWYVIDPILSVLIALLIASGAWRIVKQTVGILMEGTPMGMDLPKVIQEIKSVAGVHDVHDVHVWGITSGKNAMSCHIVLDGSTSIRDSQNILRDLEHRMVHMNIGHVTIQTEDGKHPHDNSELCAAVETEHHH</sequence>
<evidence type="ECO:0000256" key="5">
    <source>
        <dbReference type="ARBA" id="ARBA00023136"/>
    </source>
</evidence>
<dbReference type="AlphaFoldDB" id="A0A101XQX9"/>
<dbReference type="InterPro" id="IPR027469">
    <property type="entry name" value="Cation_efflux_TMD_sf"/>
</dbReference>
<gene>
    <name evidence="8" type="ORF">ATW55_09245</name>
</gene>
<feature type="domain" description="Cation efflux protein cytoplasmic" evidence="7">
    <location>
        <begin position="44"/>
        <end position="115"/>
    </location>
</feature>
<dbReference type="PANTHER" id="PTHR11562">
    <property type="entry name" value="CATION EFFLUX PROTEIN/ ZINC TRANSPORTER"/>
    <property type="match status" value="1"/>
</dbReference>
<evidence type="ECO:0000256" key="6">
    <source>
        <dbReference type="SAM" id="Phobius"/>
    </source>
</evidence>
<feature type="transmembrane region" description="Helical" evidence="6">
    <location>
        <begin position="6"/>
        <end position="28"/>
    </location>
</feature>
<evidence type="ECO:0000256" key="3">
    <source>
        <dbReference type="ARBA" id="ARBA00022692"/>
    </source>
</evidence>
<dbReference type="Pfam" id="PF16916">
    <property type="entry name" value="ZT_dimer"/>
    <property type="match status" value="1"/>
</dbReference>
<dbReference type="SUPFAM" id="SSF161111">
    <property type="entry name" value="Cation efflux protein transmembrane domain-like"/>
    <property type="match status" value="1"/>
</dbReference>
<dbReference type="NCBIfam" id="TIGR01297">
    <property type="entry name" value="CDF"/>
    <property type="match status" value="1"/>
</dbReference>
<keyword evidence="5 6" id="KW-0472">Membrane</keyword>
<accession>A0A101XQX9</accession>
<dbReference type="InterPro" id="IPR050681">
    <property type="entry name" value="CDF/SLC30A"/>
</dbReference>
<name>A0A101XQX9_9BACL</name>
<dbReference type="Proteomes" id="UP000053557">
    <property type="component" value="Unassembled WGS sequence"/>
</dbReference>
<organism evidence="8 9">
    <name type="scientific">Ferroacidibacillus organovorans</name>
    <dbReference type="NCBI Taxonomy" id="1765683"/>
    <lineage>
        <taxon>Bacteria</taxon>
        <taxon>Bacillati</taxon>
        <taxon>Bacillota</taxon>
        <taxon>Bacilli</taxon>
        <taxon>Bacillales</taxon>
        <taxon>Alicyclobacillaceae</taxon>
        <taxon>Ferroacidibacillus</taxon>
    </lineage>
</organism>
<dbReference type="InterPro" id="IPR036837">
    <property type="entry name" value="Cation_efflux_CTD_sf"/>
</dbReference>
<comment type="caution">
    <text evidence="8">The sequence shown here is derived from an EMBL/GenBank/DDBJ whole genome shotgun (WGS) entry which is preliminary data.</text>
</comment>
<dbReference type="GO" id="GO:0005385">
    <property type="term" value="F:zinc ion transmembrane transporter activity"/>
    <property type="evidence" value="ECO:0007669"/>
    <property type="project" value="TreeGrafter"/>
</dbReference>
<reference evidence="8 9" key="1">
    <citation type="submission" date="2015-12" db="EMBL/GenBank/DDBJ databases">
        <title>Draft genome sequence of Acidibacillus ferrooxidans ITV001, isolated from a chalcopyrite acid mine drainage site in Brazil.</title>
        <authorList>
            <person name="Dall'Agnol H."/>
            <person name="Nancucheo I."/>
            <person name="Johnson B."/>
            <person name="Oliveira R."/>
            <person name="Leite L."/>
            <person name="Pylro V."/>
            <person name="Nunes G.L."/>
            <person name="Tzotzos G."/>
            <person name="Fernandes G.R."/>
            <person name="Dutra J."/>
            <person name="Orellana S.C."/>
            <person name="Oliveira G."/>
        </authorList>
    </citation>
    <scope>NUCLEOTIDE SEQUENCE [LARGE SCALE GENOMIC DNA]</scope>
    <source>
        <strain evidence="9">ITV01</strain>
    </source>
</reference>
<evidence type="ECO:0000256" key="4">
    <source>
        <dbReference type="ARBA" id="ARBA00022989"/>
    </source>
</evidence>
<keyword evidence="4 6" id="KW-1133">Transmembrane helix</keyword>
<evidence type="ECO:0000256" key="2">
    <source>
        <dbReference type="ARBA" id="ARBA00008873"/>
    </source>
</evidence>
<proteinExistence type="inferred from homology"/>
<dbReference type="RefSeq" id="WP_067715693.1">
    <property type="nucleotide sequence ID" value="NZ_LPVJ01000031.1"/>
</dbReference>
<keyword evidence="3 6" id="KW-0812">Transmembrane</keyword>
<evidence type="ECO:0000313" key="8">
    <source>
        <dbReference type="EMBL" id="KUO95905.1"/>
    </source>
</evidence>
<dbReference type="InterPro" id="IPR002524">
    <property type="entry name" value="Cation_efflux"/>
</dbReference>
<evidence type="ECO:0000313" key="9">
    <source>
        <dbReference type="Proteomes" id="UP000053557"/>
    </source>
</evidence>
<dbReference type="OrthoDB" id="9809646at2"/>
<dbReference type="InterPro" id="IPR027470">
    <property type="entry name" value="Cation_efflux_CTD"/>
</dbReference>
<evidence type="ECO:0000256" key="1">
    <source>
        <dbReference type="ARBA" id="ARBA00004141"/>
    </source>
</evidence>
<evidence type="ECO:0000259" key="7">
    <source>
        <dbReference type="Pfam" id="PF16916"/>
    </source>
</evidence>
<dbReference type="GO" id="GO:0005886">
    <property type="term" value="C:plasma membrane"/>
    <property type="evidence" value="ECO:0007669"/>
    <property type="project" value="TreeGrafter"/>
</dbReference>
<dbReference type="SUPFAM" id="SSF160240">
    <property type="entry name" value="Cation efflux protein cytoplasmic domain-like"/>
    <property type="match status" value="1"/>
</dbReference>
<dbReference type="EMBL" id="LPVJ01000031">
    <property type="protein sequence ID" value="KUO95905.1"/>
    <property type="molecule type" value="Genomic_DNA"/>
</dbReference>
<dbReference type="PANTHER" id="PTHR11562:SF17">
    <property type="entry name" value="RE54080P-RELATED"/>
    <property type="match status" value="1"/>
</dbReference>